<evidence type="ECO:0000256" key="1">
    <source>
        <dbReference type="ARBA" id="ARBA00002724"/>
    </source>
</evidence>
<feature type="binding site" evidence="14">
    <location>
        <position position="331"/>
    </location>
    <ligand>
        <name>S-adenosyl-L-methionine</name>
        <dbReference type="ChEBI" id="CHEBI:59789"/>
    </ligand>
</feature>
<dbReference type="Pfam" id="PF22458">
    <property type="entry name" value="RsmF-B_ferredox"/>
    <property type="match status" value="1"/>
</dbReference>
<dbReference type="EMBL" id="SMTG01000002">
    <property type="protein sequence ID" value="TDK33939.1"/>
    <property type="molecule type" value="Genomic_DNA"/>
</dbReference>
<keyword evidence="9 14" id="KW-0949">S-adenosyl-L-methionine</keyword>
<comment type="caution">
    <text evidence="16">The sequence shown here is derived from an EMBL/GenBank/DDBJ whole genome shotgun (WGS) entry which is preliminary data.</text>
</comment>
<evidence type="ECO:0000256" key="4">
    <source>
        <dbReference type="ARBA" id="ARBA00012140"/>
    </source>
</evidence>
<dbReference type="FunFam" id="3.40.50.150:FF:000022">
    <property type="entry name" value="Ribosomal RNA small subunit methyltransferase B"/>
    <property type="match status" value="1"/>
</dbReference>
<feature type="binding site" evidence="14">
    <location>
        <begin position="261"/>
        <end position="267"/>
    </location>
    <ligand>
        <name>S-adenosyl-L-methionine</name>
        <dbReference type="ChEBI" id="CHEBI:59789"/>
    </ligand>
</feature>
<accession>A0A4R5UF31</accession>
<proteinExistence type="inferred from homology"/>
<dbReference type="NCBIfam" id="NF008149">
    <property type="entry name" value="PRK10901.1"/>
    <property type="match status" value="1"/>
</dbReference>
<evidence type="ECO:0000256" key="2">
    <source>
        <dbReference type="ARBA" id="ARBA00004496"/>
    </source>
</evidence>
<evidence type="ECO:0000256" key="11">
    <source>
        <dbReference type="ARBA" id="ARBA00030399"/>
    </source>
</evidence>
<dbReference type="GO" id="GO:0005829">
    <property type="term" value="C:cytosol"/>
    <property type="evidence" value="ECO:0007669"/>
    <property type="project" value="TreeGrafter"/>
</dbReference>
<dbReference type="InterPro" id="IPR004573">
    <property type="entry name" value="rRNA_ssu_MeTfrase_B"/>
</dbReference>
<keyword evidence="7 14" id="KW-0489">Methyltransferase</keyword>
<keyword evidence="17" id="KW-1185">Reference proteome</keyword>
<evidence type="ECO:0000256" key="14">
    <source>
        <dbReference type="PROSITE-ProRule" id="PRU01023"/>
    </source>
</evidence>
<dbReference type="GO" id="GO:0070475">
    <property type="term" value="P:rRNA base methylation"/>
    <property type="evidence" value="ECO:0007669"/>
    <property type="project" value="TreeGrafter"/>
</dbReference>
<dbReference type="Gene3D" id="1.10.940.10">
    <property type="entry name" value="NusB-like"/>
    <property type="match status" value="1"/>
</dbReference>
<dbReference type="PRINTS" id="PR02008">
    <property type="entry name" value="RCMTFAMILY"/>
</dbReference>
<comment type="subcellular location">
    <subcellularLocation>
        <location evidence="2">Cytoplasm</location>
    </subcellularLocation>
</comment>
<dbReference type="InterPro" id="IPR001678">
    <property type="entry name" value="MeTrfase_RsmB-F_NOP2_dom"/>
</dbReference>
<dbReference type="Proteomes" id="UP000295543">
    <property type="component" value="Unassembled WGS sequence"/>
</dbReference>
<keyword evidence="10 14" id="KW-0694">RNA-binding</keyword>
<feature type="domain" description="SAM-dependent MTase RsmB/NOP-type" evidence="15">
    <location>
        <begin position="171"/>
        <end position="442"/>
    </location>
</feature>
<dbReference type="Gene3D" id="3.30.70.1170">
    <property type="entry name" value="Sun protein, domain 3"/>
    <property type="match status" value="1"/>
</dbReference>
<keyword evidence="6" id="KW-0698">rRNA processing</keyword>
<comment type="function">
    <text evidence="1">Specifically methylates the cytosine at position 967 (m5C967) of 16S rRNA.</text>
</comment>
<gene>
    <name evidence="16" type="primary">rsmB</name>
    <name evidence="16" type="ORF">E2F49_08140</name>
</gene>
<evidence type="ECO:0000259" key="15">
    <source>
        <dbReference type="PROSITE" id="PS51686"/>
    </source>
</evidence>
<dbReference type="PROSITE" id="PS51686">
    <property type="entry name" value="SAM_MT_RSMB_NOP"/>
    <property type="match status" value="1"/>
</dbReference>
<dbReference type="InterPro" id="IPR035926">
    <property type="entry name" value="NusB-like_sf"/>
</dbReference>
<dbReference type="InterPro" id="IPR029063">
    <property type="entry name" value="SAM-dependent_MTases_sf"/>
</dbReference>
<comment type="catalytic activity">
    <reaction evidence="13">
        <text>cytidine(967) in 16S rRNA + S-adenosyl-L-methionine = 5-methylcytidine(967) in 16S rRNA + S-adenosyl-L-homocysteine + H(+)</text>
        <dbReference type="Rhea" id="RHEA:42748"/>
        <dbReference type="Rhea" id="RHEA-COMP:10219"/>
        <dbReference type="Rhea" id="RHEA-COMP:10220"/>
        <dbReference type="ChEBI" id="CHEBI:15378"/>
        <dbReference type="ChEBI" id="CHEBI:57856"/>
        <dbReference type="ChEBI" id="CHEBI:59789"/>
        <dbReference type="ChEBI" id="CHEBI:74483"/>
        <dbReference type="ChEBI" id="CHEBI:82748"/>
        <dbReference type="EC" id="2.1.1.176"/>
    </reaction>
</comment>
<dbReference type="RefSeq" id="WP_133393333.1">
    <property type="nucleotide sequence ID" value="NZ_SMTG01000002.1"/>
</dbReference>
<dbReference type="NCBIfam" id="TIGR00563">
    <property type="entry name" value="rsmB"/>
    <property type="match status" value="1"/>
</dbReference>
<dbReference type="InterPro" id="IPR049560">
    <property type="entry name" value="MeTrfase_RsmB-F_NOP2_cat"/>
</dbReference>
<dbReference type="FunFam" id="3.30.70.1170:FF:000002">
    <property type="entry name" value="Ribosomal RNA small subunit methyltransferase B"/>
    <property type="match status" value="1"/>
</dbReference>
<evidence type="ECO:0000256" key="5">
    <source>
        <dbReference type="ARBA" id="ARBA00022490"/>
    </source>
</evidence>
<dbReference type="Gene3D" id="3.40.50.150">
    <property type="entry name" value="Vaccinia Virus protein VP39"/>
    <property type="match status" value="1"/>
</dbReference>
<evidence type="ECO:0000256" key="12">
    <source>
        <dbReference type="ARBA" id="ARBA00031088"/>
    </source>
</evidence>
<dbReference type="PANTHER" id="PTHR22807">
    <property type="entry name" value="NOP2 YEAST -RELATED NOL1/NOP2/FMU SUN DOMAIN-CONTAINING"/>
    <property type="match status" value="1"/>
</dbReference>
<dbReference type="Pfam" id="PF01029">
    <property type="entry name" value="NusB"/>
    <property type="match status" value="1"/>
</dbReference>
<dbReference type="AlphaFoldDB" id="A0A4R5UF31"/>
<evidence type="ECO:0000313" key="17">
    <source>
        <dbReference type="Proteomes" id="UP000295543"/>
    </source>
</evidence>
<sequence length="444" mass="47333">MRAAICAARAPDVDGGAQARLVAARVIDAVLHHGRSLKGELSTALAGIDDVRDRALVEAMAFAAVRQQGRYAAALAGWMPRPLGQRDAPLRALLYAGLAQLDPMGLPAHAALNATVDAARLLGRAHQANLVNALLRRAQKEGLPEADADAAWPKWLLAELRADWPQAHEAIVAASAAAAPQWLRVNRRRGTRDAYYTRLVAAGLQPEMIDDLPDALRLATPVPVDALPGFADGDVSIQDGAAQRVAEALMPASGARVLDACAAPGGKSAHLLERDPALRLLAIDVAAPRAARIDETFARLGLGAQARVRTADALKPNQWWDGTPFDAVLLDAPCSATGIVRRQPDVLLHRRPKDLDALVTLQAQLLDALAGVVAPGGTLLYATCSILHRENRAQVEAFLARHGDFVLEPLDARFGRDTGAGHQRLPGEGGMDGFFYARLRRATR</sequence>
<evidence type="ECO:0000256" key="13">
    <source>
        <dbReference type="ARBA" id="ARBA00047283"/>
    </source>
</evidence>
<dbReference type="GO" id="GO:0006355">
    <property type="term" value="P:regulation of DNA-templated transcription"/>
    <property type="evidence" value="ECO:0007669"/>
    <property type="project" value="InterPro"/>
</dbReference>
<dbReference type="EC" id="2.1.1.176" evidence="4"/>
<dbReference type="OrthoDB" id="9810297at2"/>
<evidence type="ECO:0000256" key="9">
    <source>
        <dbReference type="ARBA" id="ARBA00022691"/>
    </source>
</evidence>
<dbReference type="PROSITE" id="PS01153">
    <property type="entry name" value="NOL1_NOP2_SUN"/>
    <property type="match status" value="1"/>
</dbReference>
<reference evidence="16 17" key="1">
    <citation type="submission" date="2019-03" db="EMBL/GenBank/DDBJ databases">
        <title>Luteimonas zhaokaii sp.nov., isolated from the rectal contents of Plateau pika in Yushu, Qinghai Province, China.</title>
        <authorList>
            <person name="Zhang G."/>
        </authorList>
    </citation>
    <scope>NUCLEOTIDE SEQUENCE [LARGE SCALE GENOMIC DNA]</scope>
    <source>
        <strain evidence="16 17">THG-MD21</strain>
    </source>
</reference>
<dbReference type="GO" id="GO:0009383">
    <property type="term" value="F:rRNA (cytosine-C5-)-methyltransferase activity"/>
    <property type="evidence" value="ECO:0007669"/>
    <property type="project" value="TreeGrafter"/>
</dbReference>
<dbReference type="SUPFAM" id="SSF48013">
    <property type="entry name" value="NusB-like"/>
    <property type="match status" value="1"/>
</dbReference>
<dbReference type="GO" id="GO:0003723">
    <property type="term" value="F:RNA binding"/>
    <property type="evidence" value="ECO:0007669"/>
    <property type="project" value="UniProtKB-UniRule"/>
</dbReference>
<evidence type="ECO:0000256" key="7">
    <source>
        <dbReference type="ARBA" id="ARBA00022603"/>
    </source>
</evidence>
<evidence type="ECO:0000256" key="6">
    <source>
        <dbReference type="ARBA" id="ARBA00022552"/>
    </source>
</evidence>
<evidence type="ECO:0000256" key="3">
    <source>
        <dbReference type="ARBA" id="ARBA00007494"/>
    </source>
</evidence>
<keyword evidence="5" id="KW-0963">Cytoplasm</keyword>
<protein>
    <recommendedName>
        <fullName evidence="4">16S rRNA (cytosine(967)-C(5))-methyltransferase</fullName>
        <ecNumber evidence="4">2.1.1.176</ecNumber>
    </recommendedName>
    <alternativeName>
        <fullName evidence="11">16S rRNA m5C967 methyltransferase</fullName>
    </alternativeName>
    <alternativeName>
        <fullName evidence="12">rRNA (cytosine-C(5)-)-methyltransferase RsmB</fullName>
    </alternativeName>
</protein>
<dbReference type="SUPFAM" id="SSF53335">
    <property type="entry name" value="S-adenosyl-L-methionine-dependent methyltransferases"/>
    <property type="match status" value="1"/>
</dbReference>
<dbReference type="InterPro" id="IPR006027">
    <property type="entry name" value="NusB_RsmB_TIM44"/>
</dbReference>
<feature type="binding site" evidence="14">
    <location>
        <position position="312"/>
    </location>
    <ligand>
        <name>S-adenosyl-L-methionine</name>
        <dbReference type="ChEBI" id="CHEBI:59789"/>
    </ligand>
</feature>
<dbReference type="InterPro" id="IPR023267">
    <property type="entry name" value="RCMT"/>
</dbReference>
<keyword evidence="8 14" id="KW-0808">Transferase</keyword>
<feature type="binding site" evidence="14">
    <location>
        <position position="284"/>
    </location>
    <ligand>
        <name>S-adenosyl-L-methionine</name>
        <dbReference type="ChEBI" id="CHEBI:59789"/>
    </ligand>
</feature>
<dbReference type="InterPro" id="IPR054728">
    <property type="entry name" value="RsmB-like_ferredoxin"/>
</dbReference>
<dbReference type="PANTHER" id="PTHR22807:SF61">
    <property type="entry name" value="NOL1_NOP2_SUN FAMILY PROTEIN _ ANTITERMINATION NUSB DOMAIN-CONTAINING PROTEIN"/>
    <property type="match status" value="1"/>
</dbReference>
<evidence type="ECO:0000256" key="8">
    <source>
        <dbReference type="ARBA" id="ARBA00022679"/>
    </source>
</evidence>
<name>A0A4R5UF31_9GAMM</name>
<feature type="active site" description="Nucleophile" evidence="14">
    <location>
        <position position="384"/>
    </location>
</feature>
<organism evidence="16 17">
    <name type="scientific">Luteimonas terrae</name>
    <dbReference type="NCBI Taxonomy" id="1530191"/>
    <lineage>
        <taxon>Bacteria</taxon>
        <taxon>Pseudomonadati</taxon>
        <taxon>Pseudomonadota</taxon>
        <taxon>Gammaproteobacteria</taxon>
        <taxon>Lysobacterales</taxon>
        <taxon>Lysobacteraceae</taxon>
        <taxon>Luteimonas</taxon>
    </lineage>
</organism>
<dbReference type="InterPro" id="IPR018314">
    <property type="entry name" value="RsmB/NOL1/NOP2-like_CS"/>
</dbReference>
<evidence type="ECO:0000313" key="16">
    <source>
        <dbReference type="EMBL" id="TDK33939.1"/>
    </source>
</evidence>
<comment type="similarity">
    <text evidence="3 14">Belongs to the class I-like SAM-binding methyltransferase superfamily. RsmB/NOP family.</text>
</comment>
<evidence type="ECO:0000256" key="10">
    <source>
        <dbReference type="ARBA" id="ARBA00022884"/>
    </source>
</evidence>
<dbReference type="CDD" id="cd02440">
    <property type="entry name" value="AdoMet_MTases"/>
    <property type="match status" value="1"/>
</dbReference>
<dbReference type="Pfam" id="PF01189">
    <property type="entry name" value="Methyltr_RsmB-F"/>
    <property type="match status" value="1"/>
</dbReference>